<dbReference type="InterPro" id="IPR000560">
    <property type="entry name" value="His_Pase_clade-2"/>
</dbReference>
<comment type="caution">
    <text evidence="4">The sequence shown here is derived from an EMBL/GenBank/DDBJ whole genome shotgun (WGS) entry which is preliminary data.</text>
</comment>
<evidence type="ECO:0000256" key="3">
    <source>
        <dbReference type="SAM" id="SignalP"/>
    </source>
</evidence>
<evidence type="ECO:0000313" key="4">
    <source>
        <dbReference type="EMBL" id="KAG7580143.1"/>
    </source>
</evidence>
<dbReference type="CDD" id="cd07061">
    <property type="entry name" value="HP_HAP_like"/>
    <property type="match status" value="1"/>
</dbReference>
<accession>A0A8K0JTZ6</accession>
<feature type="compositionally biased region" description="Basic residues" evidence="2">
    <location>
        <begin position="456"/>
        <end position="468"/>
    </location>
</feature>
<dbReference type="InterPro" id="IPR029033">
    <property type="entry name" value="His_PPase_superfam"/>
</dbReference>
<reference evidence="4" key="1">
    <citation type="submission" date="2020-04" db="EMBL/GenBank/DDBJ databases">
        <title>Analysis of mating type loci in Filobasidium floriforme.</title>
        <authorList>
            <person name="Nowrousian M."/>
        </authorList>
    </citation>
    <scope>NUCLEOTIDE SEQUENCE</scope>
    <source>
        <strain evidence="4">CBS 6242</strain>
    </source>
</reference>
<gene>
    <name evidence="4" type="ORF">FFLO_00114</name>
</gene>
<evidence type="ECO:0000313" key="5">
    <source>
        <dbReference type="Proteomes" id="UP000812966"/>
    </source>
</evidence>
<dbReference type="PANTHER" id="PTHR20963:SF12">
    <property type="entry name" value="HISTIDINE ACID PHOSPHATASE"/>
    <property type="match status" value="1"/>
</dbReference>
<protein>
    <submittedName>
        <fullName evidence="4">Uncharacterized protein</fullName>
    </submittedName>
</protein>
<keyword evidence="1" id="KW-0378">Hydrolase</keyword>
<sequence length="630" mass="71448">MRQSTSIAAIALLGSTLAAPTFDGQTVFGVKGGAGDQEPPSHPIPQKPDTGMFNPLHHLSALSPYYVPSKEITPLPNPTCNVTTTSILIRHSAIMSNDDDREEFMQPFIDKVAGWESDVFPQPPAEWNMTDEIKRWKREGTFDGDVGERKWWFLSQWKTPIEEEIDEKLSDRGKEDAFAFGQAVRSSYSHLFPAPHTGKPHKGKKPIELIDMLATSEFDELFESKHHHGHPKKDKHHRKHKHHHDDDGHKKKRPSKDPKHKKPSPPYKIWTASSERDIETATSWIKGAFPRNQTGKEGEGDGYHVQLVKVPNKLGKGWKRSLTPHKACEAFDKKPSLEKAAEWLHVFAPRIKDRLQGVVPKVVERISDEDVLSMFMLCAYESIDQGWSGWCGVFTEEEFRDAEYYFDVRFHYMMGYGNELSPILGAPWIKTARHLMAGEVEDDRKGHSADHMSSAMKKKKNKKGKKEKKPGDGLPEPTQPPNGTHSQLLHAFFTHRESPAFSSTVLNLYNSTDEALGPSAFLPPPTDHRPEPRQWRTSEMVSYLSHIALERFSCAPGSEGVPISMRTGDDEDEEPSFVRAMVNGQQANMHGCESGPAQSCAWEEWKEWIDDRLEQYSDWEGNCDKEEDDE</sequence>
<organism evidence="4 5">
    <name type="scientific">Filobasidium floriforme</name>
    <dbReference type="NCBI Taxonomy" id="5210"/>
    <lineage>
        <taxon>Eukaryota</taxon>
        <taxon>Fungi</taxon>
        <taxon>Dikarya</taxon>
        <taxon>Basidiomycota</taxon>
        <taxon>Agaricomycotina</taxon>
        <taxon>Tremellomycetes</taxon>
        <taxon>Filobasidiales</taxon>
        <taxon>Filobasidiaceae</taxon>
        <taxon>Filobasidium</taxon>
    </lineage>
</organism>
<dbReference type="PANTHER" id="PTHR20963">
    <property type="entry name" value="MULTIPLE INOSITOL POLYPHOSPHATE PHOSPHATASE-RELATED"/>
    <property type="match status" value="1"/>
</dbReference>
<keyword evidence="5" id="KW-1185">Reference proteome</keyword>
<feature type="signal peptide" evidence="3">
    <location>
        <begin position="1"/>
        <end position="18"/>
    </location>
</feature>
<name>A0A8K0JTZ6_9TREE</name>
<evidence type="ECO:0000256" key="1">
    <source>
        <dbReference type="ARBA" id="ARBA00022801"/>
    </source>
</evidence>
<feature type="compositionally biased region" description="Basic residues" evidence="2">
    <location>
        <begin position="225"/>
        <end position="243"/>
    </location>
</feature>
<proteinExistence type="predicted"/>
<feature type="region of interest" description="Disordered" evidence="2">
    <location>
        <begin position="224"/>
        <end position="271"/>
    </location>
</feature>
<dbReference type="GO" id="GO:0009277">
    <property type="term" value="C:fungal-type cell wall"/>
    <property type="evidence" value="ECO:0007669"/>
    <property type="project" value="TreeGrafter"/>
</dbReference>
<feature type="compositionally biased region" description="Basic residues" evidence="2">
    <location>
        <begin position="250"/>
        <end position="263"/>
    </location>
</feature>
<dbReference type="Proteomes" id="UP000812966">
    <property type="component" value="Unassembled WGS sequence"/>
</dbReference>
<dbReference type="SUPFAM" id="SSF53254">
    <property type="entry name" value="Phosphoglycerate mutase-like"/>
    <property type="match status" value="1"/>
</dbReference>
<evidence type="ECO:0000256" key="2">
    <source>
        <dbReference type="SAM" id="MobiDB-lite"/>
    </source>
</evidence>
<feature type="region of interest" description="Disordered" evidence="2">
    <location>
        <begin position="441"/>
        <end position="486"/>
    </location>
</feature>
<dbReference type="Pfam" id="PF00328">
    <property type="entry name" value="His_Phos_2"/>
    <property type="match status" value="1"/>
</dbReference>
<feature type="chain" id="PRO_5035478267" evidence="3">
    <location>
        <begin position="19"/>
        <end position="630"/>
    </location>
</feature>
<keyword evidence="3" id="KW-0732">Signal</keyword>
<dbReference type="EMBL" id="JABELV010000001">
    <property type="protein sequence ID" value="KAG7580143.1"/>
    <property type="molecule type" value="Genomic_DNA"/>
</dbReference>
<dbReference type="GO" id="GO:0003993">
    <property type="term" value="F:acid phosphatase activity"/>
    <property type="evidence" value="ECO:0007669"/>
    <property type="project" value="TreeGrafter"/>
</dbReference>
<dbReference type="AlphaFoldDB" id="A0A8K0JTZ6"/>
<dbReference type="Gene3D" id="3.40.50.1240">
    <property type="entry name" value="Phosphoglycerate mutase-like"/>
    <property type="match status" value="1"/>
</dbReference>